<evidence type="ECO:0000313" key="3">
    <source>
        <dbReference type="Proteomes" id="UP001156706"/>
    </source>
</evidence>
<accession>A0ABQ5YD83</accession>
<evidence type="ECO:0000313" key="2">
    <source>
        <dbReference type="EMBL" id="GLR12932.1"/>
    </source>
</evidence>
<comment type="caution">
    <text evidence="2">The sequence shown here is derived from an EMBL/GenBank/DDBJ whole genome shotgun (WGS) entry which is preliminary data.</text>
</comment>
<dbReference type="Proteomes" id="UP001156706">
    <property type="component" value="Unassembled WGS sequence"/>
</dbReference>
<reference evidence="3" key="1">
    <citation type="journal article" date="2019" name="Int. J. Syst. Evol. Microbiol.">
        <title>The Global Catalogue of Microorganisms (GCM) 10K type strain sequencing project: providing services to taxonomists for standard genome sequencing and annotation.</title>
        <authorList>
            <consortium name="The Broad Institute Genomics Platform"/>
            <consortium name="The Broad Institute Genome Sequencing Center for Infectious Disease"/>
            <person name="Wu L."/>
            <person name="Ma J."/>
        </authorList>
    </citation>
    <scope>NUCLEOTIDE SEQUENCE [LARGE SCALE GENOMIC DNA]</scope>
    <source>
        <strain evidence="3">NBRC 110044</strain>
    </source>
</reference>
<protein>
    <submittedName>
        <fullName evidence="2">Uncharacterized protein</fullName>
    </submittedName>
</protein>
<feature type="chain" id="PRO_5045046367" evidence="1">
    <location>
        <begin position="24"/>
        <end position="336"/>
    </location>
</feature>
<keyword evidence="1" id="KW-0732">Signal</keyword>
<gene>
    <name evidence="2" type="ORF">GCM10007907_17220</name>
</gene>
<organism evidence="2 3">
    <name type="scientific">Chitinimonas prasina</name>
    <dbReference type="NCBI Taxonomy" id="1434937"/>
    <lineage>
        <taxon>Bacteria</taxon>
        <taxon>Pseudomonadati</taxon>
        <taxon>Pseudomonadota</taxon>
        <taxon>Betaproteobacteria</taxon>
        <taxon>Neisseriales</taxon>
        <taxon>Chitinibacteraceae</taxon>
        <taxon>Chitinimonas</taxon>
    </lineage>
</organism>
<sequence>MQHKLIKTSLGVGLLAAGLTAQAADYPSFGQGQVYYKPLTTGGIYFASLMPNGDETTSSVLLLEMIQGTGTAPNTWTYIVSSSTLAASSGRSIALTIGAAGANEPAASAYSKFTNGRNTAGVFLTTGATSLPVAAMPFSYSSVSGSGSTAVTCDVTFNANVDIADQMSYAVTANRPKNWAFTATGAVGLTAASANTDAVGFVTAIARASGANSTSGTVTLSLVPIAGGMFQQTATNVTATYPTISNTIGTLFYFNGSAAGAASTNNATVLSGTATAAFGTNGLPSAVNAGSQLAGSVAFGATSAVALNSCINVKVAREKYNAGVLGSVGAGMLKLW</sequence>
<feature type="signal peptide" evidence="1">
    <location>
        <begin position="1"/>
        <end position="23"/>
    </location>
</feature>
<dbReference type="EMBL" id="BSOG01000002">
    <property type="protein sequence ID" value="GLR12932.1"/>
    <property type="molecule type" value="Genomic_DNA"/>
</dbReference>
<evidence type="ECO:0000256" key="1">
    <source>
        <dbReference type="SAM" id="SignalP"/>
    </source>
</evidence>
<dbReference type="RefSeq" id="WP_284196057.1">
    <property type="nucleotide sequence ID" value="NZ_BSOG01000002.1"/>
</dbReference>
<name>A0ABQ5YD83_9NEIS</name>
<proteinExistence type="predicted"/>
<keyword evidence="3" id="KW-1185">Reference proteome</keyword>